<dbReference type="AlphaFoldDB" id="A0A0K8MCV2"/>
<dbReference type="Proteomes" id="UP000036771">
    <property type="component" value="Unassembled WGS sequence"/>
</dbReference>
<keyword evidence="2" id="KW-1185">Reference proteome</keyword>
<dbReference type="EMBL" id="BBVC01000052">
    <property type="protein sequence ID" value="GAO98375.1"/>
    <property type="molecule type" value="Genomic_DNA"/>
</dbReference>
<name>A0A0K8MCV2_9PROT</name>
<dbReference type="Pfam" id="PF00702">
    <property type="entry name" value="Hydrolase"/>
    <property type="match status" value="1"/>
</dbReference>
<sequence>MVLLKSCVKGQESDSMEGFSSVLSSYKVILFDLDDTLIDFKSSEIESLQLVYENFYRQHTDKAHFQDNFHSINKNLWTLFEQGKIELEKIGTERFKLLSDKLSIVLDPEMIAHFYEENLGSLGSWLIGAEQAIKELKKYYRLGVVTNGFPNVQKAKYKRLSIAEWCQVYIISGEVKVSKPDRRIFEIALEKLDVSRKDVLMVGDSITSDYQGALNAGIDFCWVNHQGDSLPYPFLPPKFVIQSVMQLPQMIISSSTGIMA</sequence>
<gene>
    <name evidence="1" type="primary">yjjG</name>
    <name evidence="1" type="ORF">Cva_01028</name>
</gene>
<evidence type="ECO:0000313" key="1">
    <source>
        <dbReference type="EMBL" id="GAO98375.1"/>
    </source>
</evidence>
<dbReference type="Gene3D" id="1.10.150.240">
    <property type="entry name" value="Putative phosphatase, domain 2"/>
    <property type="match status" value="1"/>
</dbReference>
<dbReference type="STRING" id="1629334.Cva_01028"/>
<evidence type="ECO:0000313" key="2">
    <source>
        <dbReference type="Proteomes" id="UP000036771"/>
    </source>
</evidence>
<dbReference type="SFLD" id="SFLDG01129">
    <property type="entry name" value="C1.5:_HAD__Beta-PGM__Phosphata"/>
    <property type="match status" value="1"/>
</dbReference>
<dbReference type="PRINTS" id="PR00413">
    <property type="entry name" value="HADHALOGNASE"/>
</dbReference>
<dbReference type="SUPFAM" id="SSF56784">
    <property type="entry name" value="HAD-like"/>
    <property type="match status" value="1"/>
</dbReference>
<protein>
    <submittedName>
        <fullName evidence="1">Pyrimidine 5'-nucleotidase YjjG</fullName>
    </submittedName>
</protein>
<organism evidence="1 2">
    <name type="scientific">Caedimonas varicaedens</name>
    <dbReference type="NCBI Taxonomy" id="1629334"/>
    <lineage>
        <taxon>Bacteria</taxon>
        <taxon>Pseudomonadati</taxon>
        <taxon>Pseudomonadota</taxon>
        <taxon>Alphaproteobacteria</taxon>
        <taxon>Holosporales</taxon>
        <taxon>Caedimonadaceae</taxon>
        <taxon>Caedimonas</taxon>
    </lineage>
</organism>
<dbReference type="NCBIfam" id="TIGR01549">
    <property type="entry name" value="HAD-SF-IA-v1"/>
    <property type="match status" value="1"/>
</dbReference>
<dbReference type="InterPro" id="IPR036412">
    <property type="entry name" value="HAD-like_sf"/>
</dbReference>
<comment type="caution">
    <text evidence="1">The sequence shown here is derived from an EMBL/GenBank/DDBJ whole genome shotgun (WGS) entry which is preliminary data.</text>
</comment>
<dbReference type="NCBIfam" id="TIGR02254">
    <property type="entry name" value="YjjG_YfnB"/>
    <property type="match status" value="1"/>
</dbReference>
<accession>A0A0K8MCV2</accession>
<dbReference type="PANTHER" id="PTHR47478:SF1">
    <property type="entry name" value="PYRIMIDINE 5'-NUCLEOTIDASE YJJG"/>
    <property type="match status" value="1"/>
</dbReference>
<proteinExistence type="predicted"/>
<dbReference type="InterPro" id="IPR011951">
    <property type="entry name" value="HAD-SF_hydro_IA_YjjG/PynA"/>
</dbReference>
<dbReference type="GO" id="GO:0008253">
    <property type="term" value="F:5'-nucleotidase activity"/>
    <property type="evidence" value="ECO:0007669"/>
    <property type="project" value="InterPro"/>
</dbReference>
<dbReference type="SFLD" id="SFLDS00003">
    <property type="entry name" value="Haloacid_Dehalogenase"/>
    <property type="match status" value="1"/>
</dbReference>
<dbReference type="InterPro" id="IPR006439">
    <property type="entry name" value="HAD-SF_hydro_IA"/>
</dbReference>
<dbReference type="PANTHER" id="PTHR47478">
    <property type="match status" value="1"/>
</dbReference>
<dbReference type="InterPro" id="IPR023198">
    <property type="entry name" value="PGP-like_dom2"/>
</dbReference>
<dbReference type="InterPro" id="IPR023214">
    <property type="entry name" value="HAD_sf"/>
</dbReference>
<dbReference type="Gene3D" id="3.40.50.1000">
    <property type="entry name" value="HAD superfamily/HAD-like"/>
    <property type="match status" value="1"/>
</dbReference>
<reference evidence="1 2" key="1">
    <citation type="submission" date="2015-03" db="EMBL/GenBank/DDBJ databases">
        <title>Caedibacter varicaedens, whole genome shotgun sequence.</title>
        <authorList>
            <person name="Suzuki H."/>
            <person name="Dapper A.L."/>
            <person name="Gibson A.K."/>
            <person name="Jackson C."/>
            <person name="Lee H."/>
            <person name="Pejaver V.R."/>
            <person name="Doak T."/>
            <person name="Lynch M."/>
        </authorList>
    </citation>
    <scope>NUCLEOTIDE SEQUENCE [LARGE SCALE GENOMIC DNA]</scope>
</reference>
<dbReference type="InterPro" id="IPR052550">
    <property type="entry name" value="Pyrimidine_5'-ntase_YjjG"/>
</dbReference>